<gene>
    <name evidence="1" type="ORF">BD310DRAFT_916590</name>
</gene>
<proteinExistence type="predicted"/>
<accession>A0A4Q9Q7M6</accession>
<dbReference type="EMBL" id="ML145089">
    <property type="protein sequence ID" value="TBU63527.1"/>
    <property type="molecule type" value="Genomic_DNA"/>
</dbReference>
<reference evidence="1 2" key="1">
    <citation type="submission" date="2019-01" db="EMBL/GenBank/DDBJ databases">
        <title>Draft genome sequences of three monokaryotic isolates of the white-rot basidiomycete fungus Dichomitus squalens.</title>
        <authorList>
            <consortium name="DOE Joint Genome Institute"/>
            <person name="Lopez S.C."/>
            <person name="Andreopoulos B."/>
            <person name="Pangilinan J."/>
            <person name="Lipzen A."/>
            <person name="Riley R."/>
            <person name="Ahrendt S."/>
            <person name="Ng V."/>
            <person name="Barry K."/>
            <person name="Daum C."/>
            <person name="Grigoriev I.V."/>
            <person name="Hilden K.S."/>
            <person name="Makela M.R."/>
            <person name="de Vries R.P."/>
        </authorList>
    </citation>
    <scope>NUCLEOTIDE SEQUENCE [LARGE SCALE GENOMIC DNA]</scope>
    <source>
        <strain evidence="1 2">CBS 464.89</strain>
    </source>
</reference>
<dbReference type="Proteomes" id="UP000292082">
    <property type="component" value="Unassembled WGS sequence"/>
</dbReference>
<name>A0A4Q9Q7M6_9APHY</name>
<dbReference type="AlphaFoldDB" id="A0A4Q9Q7M6"/>
<evidence type="ECO:0000313" key="2">
    <source>
        <dbReference type="Proteomes" id="UP000292082"/>
    </source>
</evidence>
<protein>
    <submittedName>
        <fullName evidence="1">Uncharacterized protein</fullName>
    </submittedName>
</protein>
<keyword evidence="2" id="KW-1185">Reference proteome</keyword>
<sequence length="116" mass="13274">MPSPRRICFGSLTDLCPSVKLVYAHPIQFRGQYVSYRQIGLCVALNLYPFDPVQRHTRTRPAVPSRMEIVYRHTIPYSCIEDPLHPAVLISCLRSFLEHITLSAARPGECPELHTR</sequence>
<organism evidence="1 2">
    <name type="scientific">Dichomitus squalens</name>
    <dbReference type="NCBI Taxonomy" id="114155"/>
    <lineage>
        <taxon>Eukaryota</taxon>
        <taxon>Fungi</taxon>
        <taxon>Dikarya</taxon>
        <taxon>Basidiomycota</taxon>
        <taxon>Agaricomycotina</taxon>
        <taxon>Agaricomycetes</taxon>
        <taxon>Polyporales</taxon>
        <taxon>Polyporaceae</taxon>
        <taxon>Dichomitus</taxon>
    </lineage>
</organism>
<evidence type="ECO:0000313" key="1">
    <source>
        <dbReference type="EMBL" id="TBU63527.1"/>
    </source>
</evidence>